<dbReference type="Proteomes" id="UP001148299">
    <property type="component" value="Unassembled WGS sequence"/>
</dbReference>
<keyword evidence="1" id="KW-0808">Transferase</keyword>
<evidence type="ECO:0000313" key="5">
    <source>
        <dbReference type="Proteomes" id="UP001148299"/>
    </source>
</evidence>
<dbReference type="PANTHER" id="PTHR31642">
    <property type="entry name" value="TRICHOTHECENE 3-O-ACETYLTRANSFERASE"/>
    <property type="match status" value="1"/>
</dbReference>
<comment type="caution">
    <text evidence="4">The sequence shown here is derived from an EMBL/GenBank/DDBJ whole genome shotgun (WGS) entry which is preliminary data.</text>
</comment>
<dbReference type="GO" id="GO:0044550">
    <property type="term" value="P:secondary metabolite biosynthetic process"/>
    <property type="evidence" value="ECO:0007669"/>
    <property type="project" value="TreeGrafter"/>
</dbReference>
<accession>A0A9W9UMA8</accession>
<dbReference type="PANTHER" id="PTHR31642:SF310">
    <property type="entry name" value="FATTY ALCOHOL:CAFFEOYL-COA ACYLTRANSFERASE"/>
    <property type="match status" value="1"/>
</dbReference>
<keyword evidence="2" id="KW-0012">Acyltransferase</keyword>
<sequence>MGSIAEPQDIPCLTAFERIGPKGWVRYVFPFQLADDYDIPQVTDVISRGFDAVKQQFPEAACEAVPDSSSKQKGVMKLQSLEEDDIESVVTKDLRHPHDFPLTYQELKAKSFPVSAFDADILCRGPVWATPGDRIPISLIQANFIRGGLILTWNIFHMIGDGTSFYLWTKVWAEGCRRAQCVDIPDPVQLPPAIWADREQAMNPSGDNHGRLEDHPQYTLLPSPPLGRHRRCYNATEVSDQKWISTNDAVSALLWRTVMAVQSPLESLDGNPVSNFGISINARQRMTPKIHPHTSGCFLGWVSVKAPIREIISSLNLADLAILVRKAVLRADDNFGDDVVTLVDSLDDVNRLVPTAFLDVPGFNCVQSSWTGFDLHSLEWGQMLGNNIDAVRSPSVGLINGAQIILPVLPDGGMEVLMGVEETCLERLLNDPLLGKYAIAV</sequence>
<name>A0A9W9UMA8_PENBR</name>
<evidence type="ECO:0000256" key="1">
    <source>
        <dbReference type="ARBA" id="ARBA00022679"/>
    </source>
</evidence>
<evidence type="ECO:0000256" key="2">
    <source>
        <dbReference type="ARBA" id="ARBA00023315"/>
    </source>
</evidence>
<proteinExistence type="predicted"/>
<dbReference type="AlphaFoldDB" id="A0A9W9UMA8"/>
<protein>
    <recommendedName>
        <fullName evidence="3">Trichothecene 3-O-acetyltransferase-like N-terminal domain-containing protein</fullName>
    </recommendedName>
</protein>
<evidence type="ECO:0000259" key="3">
    <source>
        <dbReference type="Pfam" id="PF22664"/>
    </source>
</evidence>
<feature type="domain" description="Trichothecene 3-O-acetyltransferase-like N-terminal" evidence="3">
    <location>
        <begin position="28"/>
        <end position="163"/>
    </location>
</feature>
<dbReference type="InterPro" id="IPR054710">
    <property type="entry name" value="Tri101-like_N"/>
</dbReference>
<dbReference type="InterPro" id="IPR050317">
    <property type="entry name" value="Plant_Fungal_Acyltransferase"/>
</dbReference>
<dbReference type="GO" id="GO:0016747">
    <property type="term" value="F:acyltransferase activity, transferring groups other than amino-acyl groups"/>
    <property type="evidence" value="ECO:0007669"/>
    <property type="project" value="TreeGrafter"/>
</dbReference>
<reference evidence="4" key="1">
    <citation type="submission" date="2022-12" db="EMBL/GenBank/DDBJ databases">
        <authorList>
            <person name="Petersen C."/>
        </authorList>
    </citation>
    <scope>NUCLEOTIDE SEQUENCE</scope>
    <source>
        <strain evidence="4">IBT 35675</strain>
    </source>
</reference>
<keyword evidence="5" id="KW-1185">Reference proteome</keyword>
<evidence type="ECO:0000313" key="4">
    <source>
        <dbReference type="EMBL" id="KAJ5349464.1"/>
    </source>
</evidence>
<reference evidence="4" key="2">
    <citation type="journal article" date="2023" name="IMA Fungus">
        <title>Comparative genomic study of the Penicillium genus elucidates a diverse pangenome and 15 lateral gene transfer events.</title>
        <authorList>
            <person name="Petersen C."/>
            <person name="Sorensen T."/>
            <person name="Nielsen M.R."/>
            <person name="Sondergaard T.E."/>
            <person name="Sorensen J.L."/>
            <person name="Fitzpatrick D.A."/>
            <person name="Frisvad J.C."/>
            <person name="Nielsen K.L."/>
        </authorList>
    </citation>
    <scope>NUCLEOTIDE SEQUENCE</scope>
    <source>
        <strain evidence="4">IBT 35675</strain>
    </source>
</reference>
<dbReference type="Pfam" id="PF02458">
    <property type="entry name" value="Transferase"/>
    <property type="match status" value="1"/>
</dbReference>
<dbReference type="InterPro" id="IPR023213">
    <property type="entry name" value="CAT-like_dom_sf"/>
</dbReference>
<dbReference type="Gene3D" id="3.30.559.10">
    <property type="entry name" value="Chloramphenicol acetyltransferase-like domain"/>
    <property type="match status" value="2"/>
</dbReference>
<organism evidence="4 5">
    <name type="scientific">Penicillium brevicompactum</name>
    <dbReference type="NCBI Taxonomy" id="5074"/>
    <lineage>
        <taxon>Eukaryota</taxon>
        <taxon>Fungi</taxon>
        <taxon>Dikarya</taxon>
        <taxon>Ascomycota</taxon>
        <taxon>Pezizomycotina</taxon>
        <taxon>Eurotiomycetes</taxon>
        <taxon>Eurotiomycetidae</taxon>
        <taxon>Eurotiales</taxon>
        <taxon>Aspergillaceae</taxon>
        <taxon>Penicillium</taxon>
    </lineage>
</organism>
<dbReference type="EMBL" id="JAPZBR010000006">
    <property type="protein sequence ID" value="KAJ5349464.1"/>
    <property type="molecule type" value="Genomic_DNA"/>
</dbReference>
<dbReference type="Pfam" id="PF22664">
    <property type="entry name" value="TRI-like_N"/>
    <property type="match status" value="1"/>
</dbReference>
<gene>
    <name evidence="4" type="ORF">N7541_007191</name>
</gene>